<dbReference type="Pfam" id="PF05076">
    <property type="entry name" value="SUFU"/>
    <property type="match status" value="1"/>
</dbReference>
<comment type="caution">
    <text evidence="2">The sequence shown here is derived from an EMBL/GenBank/DDBJ whole genome shotgun (WGS) entry which is preliminary data.</text>
</comment>
<dbReference type="PIRSF" id="PIRSF038192">
    <property type="entry name" value="Txn_reg_BtrU_prd"/>
    <property type="match status" value="1"/>
</dbReference>
<evidence type="ECO:0000313" key="2">
    <source>
        <dbReference type="EMBL" id="MEE6261323.1"/>
    </source>
</evidence>
<evidence type="ECO:0000259" key="1">
    <source>
        <dbReference type="Pfam" id="PF05076"/>
    </source>
</evidence>
<dbReference type="EMBL" id="JAZGQK010000020">
    <property type="protein sequence ID" value="MEE6261323.1"/>
    <property type="molecule type" value="Genomic_DNA"/>
</dbReference>
<name>A0ABU7RXR6_9ACTN</name>
<gene>
    <name evidence="2" type="ORF">V1633_22840</name>
</gene>
<reference evidence="2 3" key="1">
    <citation type="submission" date="2024-01" db="EMBL/GenBank/DDBJ databases">
        <title>Genome insights into Plantactinospora sonchi sp. nov.</title>
        <authorList>
            <person name="Wang L."/>
        </authorList>
    </citation>
    <scope>NUCLEOTIDE SEQUENCE [LARGE SCALE GENOMIC DNA]</scope>
    <source>
        <strain evidence="2 3">NEAU-QY2</strain>
    </source>
</reference>
<accession>A0ABU7RXR6</accession>
<sequence>MTDDDDDNAAGWDAIDAALERLYPGVEPQHYGTVHKWMLGGPDPLDGISFYPRPDHWHLVSYGMSELYSKETDNPEESGWGFEFTFRIARTADENEPPLWAANFLQNLGRYVFNSGNPFGPGHHLNLNGPISTERLDTLIRAAAFDTDPELGVIDTPHGQLRFLQVVGLTLDEYAAIERWDAQKLLAAMTPDLPLLVTDLARGDLTDRPGVAAAIAEGVRRDGSSTGSLFVEEAGWRTEPGDRPGEPATTTVKVGANAADRISRVLAARLPFDRGVILQSRDSAVSFRPGDRFAVTDTGDGLVALDVPPAVLAELTDVLRPVAGTYRLASAPELVVEIVMSRIRDQEGNVVAEIG</sequence>
<dbReference type="InterPro" id="IPR017429">
    <property type="entry name" value="Suppressor_of_fused_bac"/>
</dbReference>
<dbReference type="RefSeq" id="WP_331216436.1">
    <property type="nucleotide sequence ID" value="NZ_JAZGQK010000020.1"/>
</dbReference>
<dbReference type="InterPro" id="IPR020941">
    <property type="entry name" value="SUFU-like_domain"/>
</dbReference>
<organism evidence="2 3">
    <name type="scientific">Plantactinospora sonchi</name>
    <dbReference type="NCBI Taxonomy" id="1544735"/>
    <lineage>
        <taxon>Bacteria</taxon>
        <taxon>Bacillati</taxon>
        <taxon>Actinomycetota</taxon>
        <taxon>Actinomycetes</taxon>
        <taxon>Micromonosporales</taxon>
        <taxon>Micromonosporaceae</taxon>
        <taxon>Plantactinospora</taxon>
    </lineage>
</organism>
<feature type="domain" description="Suppressor of fused-like" evidence="1">
    <location>
        <begin position="41"/>
        <end position="202"/>
    </location>
</feature>
<dbReference type="SUPFAM" id="SSF103359">
    <property type="entry name" value="Suppressor of Fused, N-terminal domain"/>
    <property type="match status" value="1"/>
</dbReference>
<dbReference type="PANTHER" id="PTHR10928">
    <property type="entry name" value="SUPPRESSOR OF FUSED"/>
    <property type="match status" value="1"/>
</dbReference>
<proteinExistence type="predicted"/>
<dbReference type="PANTHER" id="PTHR10928:SF2">
    <property type="entry name" value="SUPPRESSOR OF FUSED HOMOLOG"/>
    <property type="match status" value="1"/>
</dbReference>
<protein>
    <submittedName>
        <fullName evidence="2">Suppressor of fused domain protein</fullName>
    </submittedName>
</protein>
<keyword evidence="3" id="KW-1185">Reference proteome</keyword>
<dbReference type="Proteomes" id="UP001332243">
    <property type="component" value="Unassembled WGS sequence"/>
</dbReference>
<evidence type="ECO:0000313" key="3">
    <source>
        <dbReference type="Proteomes" id="UP001332243"/>
    </source>
</evidence>
<dbReference type="InterPro" id="IPR007768">
    <property type="entry name" value="Suppressor_of_fused"/>
</dbReference>
<dbReference type="InterPro" id="IPR037181">
    <property type="entry name" value="SUFU_N"/>
</dbReference>